<dbReference type="InterPro" id="IPR001304">
    <property type="entry name" value="C-type_lectin-like"/>
</dbReference>
<dbReference type="PANTHER" id="PTHR22801">
    <property type="entry name" value="LITHOSTATHINE"/>
    <property type="match status" value="1"/>
</dbReference>
<dbReference type="InterPro" id="IPR016187">
    <property type="entry name" value="CTDL_fold"/>
</dbReference>
<dbReference type="SUPFAM" id="SSF56436">
    <property type="entry name" value="C-type lectin-like"/>
    <property type="match status" value="1"/>
</dbReference>
<evidence type="ECO:0000313" key="4">
    <source>
        <dbReference type="Proteomes" id="UP000762676"/>
    </source>
</evidence>
<dbReference type="AlphaFoldDB" id="A0AAV4F3R0"/>
<name>A0AAV4F3R0_9GAST</name>
<comment type="caution">
    <text evidence="3">The sequence shown here is derived from an EMBL/GenBank/DDBJ whole genome shotgun (WGS) entry which is preliminary data.</text>
</comment>
<gene>
    <name evidence="3" type="ORF">ElyMa_000244700</name>
</gene>
<protein>
    <recommendedName>
        <fullName evidence="2">C-type lectin domain-containing protein</fullName>
    </recommendedName>
</protein>
<dbReference type="PROSITE" id="PS50041">
    <property type="entry name" value="C_TYPE_LECTIN_2"/>
    <property type="match status" value="1"/>
</dbReference>
<evidence type="ECO:0000256" key="1">
    <source>
        <dbReference type="SAM" id="SignalP"/>
    </source>
</evidence>
<organism evidence="3 4">
    <name type="scientific">Elysia marginata</name>
    <dbReference type="NCBI Taxonomy" id="1093978"/>
    <lineage>
        <taxon>Eukaryota</taxon>
        <taxon>Metazoa</taxon>
        <taxon>Spiralia</taxon>
        <taxon>Lophotrochozoa</taxon>
        <taxon>Mollusca</taxon>
        <taxon>Gastropoda</taxon>
        <taxon>Heterobranchia</taxon>
        <taxon>Euthyneura</taxon>
        <taxon>Panpulmonata</taxon>
        <taxon>Sacoglossa</taxon>
        <taxon>Placobranchoidea</taxon>
        <taxon>Plakobranchidae</taxon>
        <taxon>Elysia</taxon>
    </lineage>
</organism>
<keyword evidence="4" id="KW-1185">Reference proteome</keyword>
<dbReference type="EMBL" id="BMAT01000478">
    <property type="protein sequence ID" value="GFR67085.1"/>
    <property type="molecule type" value="Genomic_DNA"/>
</dbReference>
<feature type="domain" description="C-type lectin" evidence="2">
    <location>
        <begin position="199"/>
        <end position="271"/>
    </location>
</feature>
<sequence length="278" mass="32161">MYFFIFLLFALAFSGINAAEFNRPCLEARIACFDQWAKVQDCNSTRNYKDCMRRVKLRGVCPQDTVTVEEIYDSSVDCGYTPNRRRHVFPDFDEPQHAGLPRFIDIDGTKMYEFAYNQQSTYDDASKFCSDKGGSLFIPRHHYNIISLDVFLRRQVKMENNGHFFYLGPSKDVDYLFGYGGNKDGHWHVGSKGTDEDKFWVGASDRIREAEFRFDDGSTLAWDFFAPKEGTRDTGFLGGLRRHGQDCVSMDFATLQGYVRDCDKKRPFVCQYRGTPKH</sequence>
<keyword evidence="1" id="KW-0732">Signal</keyword>
<accession>A0AAV4F3R0</accession>
<reference evidence="3 4" key="1">
    <citation type="journal article" date="2021" name="Elife">
        <title>Chloroplast acquisition without the gene transfer in kleptoplastic sea slugs, Plakobranchus ocellatus.</title>
        <authorList>
            <person name="Maeda T."/>
            <person name="Takahashi S."/>
            <person name="Yoshida T."/>
            <person name="Shimamura S."/>
            <person name="Takaki Y."/>
            <person name="Nagai Y."/>
            <person name="Toyoda A."/>
            <person name="Suzuki Y."/>
            <person name="Arimoto A."/>
            <person name="Ishii H."/>
            <person name="Satoh N."/>
            <person name="Nishiyama T."/>
            <person name="Hasebe M."/>
            <person name="Maruyama T."/>
            <person name="Minagawa J."/>
            <person name="Obokata J."/>
            <person name="Shigenobu S."/>
        </authorList>
    </citation>
    <scope>NUCLEOTIDE SEQUENCE [LARGE SCALE GENOMIC DNA]</scope>
</reference>
<evidence type="ECO:0000313" key="3">
    <source>
        <dbReference type="EMBL" id="GFR67085.1"/>
    </source>
</evidence>
<dbReference type="InterPro" id="IPR050801">
    <property type="entry name" value="Ca-Dep_Lectins_ImmuneDev"/>
</dbReference>
<evidence type="ECO:0000259" key="2">
    <source>
        <dbReference type="PROSITE" id="PS50041"/>
    </source>
</evidence>
<dbReference type="InterPro" id="IPR016186">
    <property type="entry name" value="C-type_lectin-like/link_sf"/>
</dbReference>
<feature type="signal peptide" evidence="1">
    <location>
        <begin position="1"/>
        <end position="18"/>
    </location>
</feature>
<dbReference type="Pfam" id="PF00059">
    <property type="entry name" value="Lectin_C"/>
    <property type="match status" value="1"/>
</dbReference>
<dbReference type="Proteomes" id="UP000762676">
    <property type="component" value="Unassembled WGS sequence"/>
</dbReference>
<dbReference type="PANTHER" id="PTHR22801:SF63">
    <property type="entry name" value="C-TYPE LECTIN DOMAIN-CONTAINING PROTEIN"/>
    <property type="match status" value="1"/>
</dbReference>
<proteinExistence type="predicted"/>
<dbReference type="CDD" id="cd00037">
    <property type="entry name" value="CLECT"/>
    <property type="match status" value="1"/>
</dbReference>
<dbReference type="Gene3D" id="3.10.100.10">
    <property type="entry name" value="Mannose-Binding Protein A, subunit A"/>
    <property type="match status" value="1"/>
</dbReference>
<dbReference type="SMART" id="SM00034">
    <property type="entry name" value="CLECT"/>
    <property type="match status" value="1"/>
</dbReference>
<feature type="chain" id="PRO_5043618539" description="C-type lectin domain-containing protein" evidence="1">
    <location>
        <begin position="19"/>
        <end position="278"/>
    </location>
</feature>